<keyword evidence="1" id="KW-0560">Oxidoreductase</keyword>
<sequence>MKFVFFMLPALPATEREREALRPIGHRTEKWQQMLTEVRELSKMADDYGFEAICFPEHHLHTEGMEQGGPSSLYLDVAHHTKNIKVGPVGYVMPSHNPVKLAIDTAWLDQMTQGRTVVGMARGYQERWFNALTQLLPVQTATSDASERDKLNRELFEECYQILKLAWKEEAFSYDGKFYKFPYPHPASPWPAGDYTRRFGADGEMGDDGLLHKISVVPKPYQKPHPKMFQAFSMSENTIRWTAREGITPIILTSIPEDYHKMVEAYQDEAKQHLGLDLALGENTGVLRSVHFGRNKEEAMRQASRGVSGVGWKHFWGHHGFYEVFRRAGETGDVPRTIERMEESHYLYAGDPGAVAEKMHELADNGNPEYFVWWSDQGFLPFNEVKRNLQLFGEKIMPQFPG</sequence>
<dbReference type="PANTHER" id="PTHR30137">
    <property type="entry name" value="LUCIFERASE-LIKE MONOOXYGENASE"/>
    <property type="match status" value="1"/>
</dbReference>
<dbReference type="AlphaFoldDB" id="A0A848DA44"/>
<gene>
    <name evidence="4" type="ORF">HF519_00410</name>
</gene>
<dbReference type="InterPro" id="IPR050766">
    <property type="entry name" value="Bact_Lucif_Oxidored"/>
</dbReference>
<dbReference type="InterPro" id="IPR036661">
    <property type="entry name" value="Luciferase-like_sf"/>
</dbReference>
<accession>A0A848DA44</accession>
<dbReference type="Gene3D" id="3.20.20.30">
    <property type="entry name" value="Luciferase-like domain"/>
    <property type="match status" value="1"/>
</dbReference>
<keyword evidence="5" id="KW-1185">Reference proteome</keyword>
<evidence type="ECO:0000256" key="1">
    <source>
        <dbReference type="ARBA" id="ARBA00023002"/>
    </source>
</evidence>
<evidence type="ECO:0000259" key="3">
    <source>
        <dbReference type="Pfam" id="PF00296"/>
    </source>
</evidence>
<proteinExistence type="predicted"/>
<name>A0A848DA44_9PSEU</name>
<evidence type="ECO:0000313" key="5">
    <source>
        <dbReference type="Proteomes" id="UP000586918"/>
    </source>
</evidence>
<dbReference type="Proteomes" id="UP000586918">
    <property type="component" value="Unassembled WGS sequence"/>
</dbReference>
<feature type="domain" description="Luciferase-like" evidence="3">
    <location>
        <begin position="19"/>
        <end position="365"/>
    </location>
</feature>
<dbReference type="SUPFAM" id="SSF51679">
    <property type="entry name" value="Bacterial luciferase-like"/>
    <property type="match status" value="1"/>
</dbReference>
<dbReference type="EMBL" id="JAAXKZ010000001">
    <property type="protein sequence ID" value="NMH90083.1"/>
    <property type="molecule type" value="Genomic_DNA"/>
</dbReference>
<evidence type="ECO:0000313" key="4">
    <source>
        <dbReference type="EMBL" id="NMH90083.1"/>
    </source>
</evidence>
<keyword evidence="2" id="KW-0503">Monooxygenase</keyword>
<dbReference type="RefSeq" id="WP_169409574.1">
    <property type="nucleotide sequence ID" value="NZ_JAAXKZ010000001.1"/>
</dbReference>
<dbReference type="GO" id="GO:0004497">
    <property type="term" value="F:monooxygenase activity"/>
    <property type="evidence" value="ECO:0007669"/>
    <property type="project" value="UniProtKB-KW"/>
</dbReference>
<evidence type="ECO:0000256" key="2">
    <source>
        <dbReference type="ARBA" id="ARBA00023033"/>
    </source>
</evidence>
<protein>
    <submittedName>
        <fullName evidence="4">LLM class flavin-dependent oxidoreductase</fullName>
    </submittedName>
</protein>
<dbReference type="GO" id="GO:0016705">
    <property type="term" value="F:oxidoreductase activity, acting on paired donors, with incorporation or reduction of molecular oxygen"/>
    <property type="evidence" value="ECO:0007669"/>
    <property type="project" value="InterPro"/>
</dbReference>
<dbReference type="PANTHER" id="PTHR30137:SF8">
    <property type="entry name" value="BLR5498 PROTEIN"/>
    <property type="match status" value="1"/>
</dbReference>
<dbReference type="GO" id="GO:0005829">
    <property type="term" value="C:cytosol"/>
    <property type="evidence" value="ECO:0007669"/>
    <property type="project" value="TreeGrafter"/>
</dbReference>
<comment type="caution">
    <text evidence="4">The sequence shown here is derived from an EMBL/GenBank/DDBJ whole genome shotgun (WGS) entry which is preliminary data.</text>
</comment>
<dbReference type="Pfam" id="PF00296">
    <property type="entry name" value="Bac_luciferase"/>
    <property type="match status" value="1"/>
</dbReference>
<organism evidence="4 5">
    <name type="scientific">Pseudonocardia bannensis</name>
    <dbReference type="NCBI Taxonomy" id="630973"/>
    <lineage>
        <taxon>Bacteria</taxon>
        <taxon>Bacillati</taxon>
        <taxon>Actinomycetota</taxon>
        <taxon>Actinomycetes</taxon>
        <taxon>Pseudonocardiales</taxon>
        <taxon>Pseudonocardiaceae</taxon>
        <taxon>Pseudonocardia</taxon>
    </lineage>
</organism>
<reference evidence="4 5" key="1">
    <citation type="submission" date="2020-04" db="EMBL/GenBank/DDBJ databases">
        <authorList>
            <person name="Klaysubun C."/>
            <person name="Duangmal K."/>
            <person name="Lipun K."/>
        </authorList>
    </citation>
    <scope>NUCLEOTIDE SEQUENCE [LARGE SCALE GENOMIC DNA]</scope>
    <source>
        <strain evidence="4 5">DSM 45300</strain>
    </source>
</reference>
<dbReference type="InterPro" id="IPR011251">
    <property type="entry name" value="Luciferase-like_dom"/>
</dbReference>